<sequence length="96" mass="11072">MNGNYGVVRGISTKMKLGFVVAWKVFTLAGVVMFTFFTVNAFFPMGEAWRIVKFIYMILTPTWVGYLLIPVSGKSTANVLFLSIIRKRRFYRSFQK</sequence>
<comment type="caution">
    <text evidence="3">The sequence shown here is derived from an EMBL/GenBank/DDBJ whole genome shotgun (WGS) entry which is preliminary data.</text>
</comment>
<evidence type="ECO:0000313" key="6">
    <source>
        <dbReference type="Proteomes" id="UP000192575"/>
    </source>
</evidence>
<evidence type="ECO:0000313" key="5">
    <source>
        <dbReference type="EMBL" id="PWG53167.1"/>
    </source>
</evidence>
<reference evidence="3 6" key="1">
    <citation type="submission" date="2017-03" db="EMBL/GenBank/DDBJ databases">
        <title>Phylogenomics and comparative genomics of Lactobacillus salivarius, a mammalian gut commensal.</title>
        <authorList>
            <person name="Harris H.M."/>
        </authorList>
    </citation>
    <scope>NUCLEOTIDE SEQUENCE [LARGE SCALE GENOMIC DNA]</scope>
    <source>
        <strain evidence="3 6">JCM 1047</strain>
    </source>
</reference>
<keyword evidence="1" id="KW-0472">Membrane</keyword>
<proteinExistence type="predicted"/>
<dbReference type="EMBL" id="NBEF01000017">
    <property type="protein sequence ID" value="OQQ90575.1"/>
    <property type="molecule type" value="Genomic_DNA"/>
</dbReference>
<dbReference type="Proteomes" id="UP000196255">
    <property type="component" value="Unassembled WGS sequence"/>
</dbReference>
<evidence type="ECO:0000313" key="8">
    <source>
        <dbReference type="Proteomes" id="UP000245607"/>
    </source>
</evidence>
<dbReference type="Proteomes" id="UP000245607">
    <property type="component" value="Unassembled WGS sequence"/>
</dbReference>
<reference evidence="7" key="2">
    <citation type="submission" date="2017-04" db="EMBL/GenBank/DDBJ databases">
        <title>Function of individual gut microbiota members based on whole genome sequencing of pure cultures obtained from chicken caecum.</title>
        <authorList>
            <person name="Medvecky M."/>
            <person name="Cejkova D."/>
            <person name="Polansky O."/>
            <person name="Karasova D."/>
            <person name="Kubasova T."/>
            <person name="Cizek A."/>
            <person name="Rychlik I."/>
        </authorList>
    </citation>
    <scope>NUCLEOTIDE SEQUENCE [LARGE SCALE GENOMIC DNA]</scope>
    <source>
        <strain evidence="7">An84</strain>
    </source>
</reference>
<evidence type="ECO:0000313" key="2">
    <source>
        <dbReference type="EMBL" id="MSE09054.1"/>
    </source>
</evidence>
<reference evidence="5 8" key="4">
    <citation type="submission" date="2018-05" db="EMBL/GenBank/DDBJ databases">
        <title>Lactobacillus salivarius genome sequencing and assembly.</title>
        <authorList>
            <person name="Audisio C."/>
            <person name="Albarracin L."/>
            <person name="Torres M.J."/>
            <person name="Hebert E.M."/>
            <person name="Saavedra L."/>
        </authorList>
    </citation>
    <scope>NUCLEOTIDE SEQUENCE [LARGE SCALE GENOMIC DNA]</scope>
    <source>
        <strain evidence="5 8">A3iob</strain>
    </source>
</reference>
<dbReference type="RefSeq" id="WP_081534472.1">
    <property type="nucleotide sequence ID" value="NZ_CP027644.1"/>
</dbReference>
<dbReference type="EMBL" id="QFAS01000005">
    <property type="protein sequence ID" value="PWG53167.1"/>
    <property type="molecule type" value="Genomic_DNA"/>
</dbReference>
<protein>
    <submittedName>
        <fullName evidence="3">Uncharacterized protein</fullName>
    </submittedName>
</protein>
<dbReference type="Proteomes" id="UP000192575">
    <property type="component" value="Unassembled WGS sequence"/>
</dbReference>
<dbReference type="EMBL" id="WKKX01000590">
    <property type="protein sequence ID" value="MSE09054.1"/>
    <property type="molecule type" value="Genomic_DNA"/>
</dbReference>
<gene>
    <name evidence="4" type="ORF">B5G36_03430</name>
    <name evidence="3" type="ORF">B6U56_04630</name>
    <name evidence="5" type="ORF">DB362_04415</name>
    <name evidence="2" type="ORF">GKC33_10255</name>
</gene>
<evidence type="ECO:0000256" key="1">
    <source>
        <dbReference type="SAM" id="Phobius"/>
    </source>
</evidence>
<accession>A0A1V9RBP0</accession>
<evidence type="ECO:0000313" key="7">
    <source>
        <dbReference type="Proteomes" id="UP000196255"/>
    </source>
</evidence>
<dbReference type="AlphaFoldDB" id="A0A1V9RBP0"/>
<dbReference type="EMBL" id="NFHF01000005">
    <property type="protein sequence ID" value="OUN19049.1"/>
    <property type="molecule type" value="Genomic_DNA"/>
</dbReference>
<feature type="transmembrane region" description="Helical" evidence="1">
    <location>
        <begin position="63"/>
        <end position="85"/>
    </location>
</feature>
<dbReference type="Proteomes" id="UP000467635">
    <property type="component" value="Unassembled WGS sequence"/>
</dbReference>
<evidence type="ECO:0000313" key="4">
    <source>
        <dbReference type="EMBL" id="OUN19049.1"/>
    </source>
</evidence>
<reference evidence="2 9" key="5">
    <citation type="submission" date="2019-11" db="EMBL/GenBank/DDBJ databases">
        <title>Draft Genome Sequence of Plant Growth-Promoting Rhizosphere-Associated Bacteria.</title>
        <authorList>
            <person name="Vasilyev I.Y."/>
            <person name="Radchenko V."/>
            <person name="Ilnitskaya E.V."/>
        </authorList>
    </citation>
    <scope>NUCLEOTIDE SEQUENCE [LARGE SCALE GENOMIC DNA]</scope>
    <source>
        <strain evidence="2 9">VRA_01-1sq_f</strain>
    </source>
</reference>
<reference evidence="4" key="3">
    <citation type="journal article" date="2018" name="BMC Genomics">
        <title>Whole genome sequencing and function prediction of 133 gut anaerobes isolated from chicken caecum in pure cultures.</title>
        <authorList>
            <person name="Medvecky M."/>
            <person name="Cejkova D."/>
            <person name="Polansky O."/>
            <person name="Karasova D."/>
            <person name="Kubasova T."/>
            <person name="Cizek A."/>
            <person name="Rychlik I."/>
        </authorList>
    </citation>
    <scope>NUCLEOTIDE SEQUENCE</scope>
    <source>
        <strain evidence="4">An84</strain>
    </source>
</reference>
<keyword evidence="1" id="KW-0812">Transmembrane</keyword>
<organism evidence="3 6">
    <name type="scientific">Ligilactobacillus salivarius</name>
    <dbReference type="NCBI Taxonomy" id="1624"/>
    <lineage>
        <taxon>Bacteria</taxon>
        <taxon>Bacillati</taxon>
        <taxon>Bacillota</taxon>
        <taxon>Bacilli</taxon>
        <taxon>Lactobacillales</taxon>
        <taxon>Lactobacillaceae</taxon>
        <taxon>Ligilactobacillus</taxon>
    </lineage>
</organism>
<name>A0A1V9RBP0_9LACO</name>
<keyword evidence="1" id="KW-1133">Transmembrane helix</keyword>
<feature type="transmembrane region" description="Helical" evidence="1">
    <location>
        <begin position="21"/>
        <end position="43"/>
    </location>
</feature>
<evidence type="ECO:0000313" key="3">
    <source>
        <dbReference type="EMBL" id="OQQ90575.1"/>
    </source>
</evidence>
<evidence type="ECO:0000313" key="9">
    <source>
        <dbReference type="Proteomes" id="UP000467635"/>
    </source>
</evidence>